<dbReference type="Proteomes" id="UP000375525">
    <property type="component" value="Unassembled WGS sequence"/>
</dbReference>
<organism evidence="1 2">
    <name type="scientific">Pseudomonas fluorescens</name>
    <dbReference type="NCBI Taxonomy" id="294"/>
    <lineage>
        <taxon>Bacteria</taxon>
        <taxon>Pseudomonadati</taxon>
        <taxon>Pseudomonadota</taxon>
        <taxon>Gammaproteobacteria</taxon>
        <taxon>Pseudomonadales</taxon>
        <taxon>Pseudomonadaceae</taxon>
        <taxon>Pseudomonas</taxon>
    </lineage>
</organism>
<name>A0A5E7JV64_PSEFL</name>
<dbReference type="AlphaFoldDB" id="A0A5E7JV64"/>
<reference evidence="1 2" key="1">
    <citation type="submission" date="2019-09" db="EMBL/GenBank/DDBJ databases">
        <authorList>
            <person name="Chandra G."/>
            <person name="Truman W A."/>
        </authorList>
    </citation>
    <scope>NUCLEOTIDE SEQUENCE [LARGE SCALE GENOMIC DNA]</scope>
    <source>
        <strain evidence="1">PS880</strain>
    </source>
</reference>
<proteinExistence type="predicted"/>
<dbReference type="OrthoDB" id="6901609at2"/>
<evidence type="ECO:0000313" key="2">
    <source>
        <dbReference type="Proteomes" id="UP000375525"/>
    </source>
</evidence>
<sequence length="89" mass="9989">MRCSPDEIRHQILDAESVLKRLDIEMEGIEFDPLLPSSVTAACARVDRVIEHLLARFKTNPILGPLTKELKSQYIDGIEAKVAHARNGH</sequence>
<accession>A0A5E7JV64</accession>
<evidence type="ECO:0000313" key="1">
    <source>
        <dbReference type="EMBL" id="VVO91714.1"/>
    </source>
</evidence>
<dbReference type="EMBL" id="CABVIH010000010">
    <property type="protein sequence ID" value="VVO91714.1"/>
    <property type="molecule type" value="Genomic_DNA"/>
</dbReference>
<protein>
    <submittedName>
        <fullName evidence="1">Uncharacterized protein</fullName>
    </submittedName>
</protein>
<dbReference type="RefSeq" id="WP_150779848.1">
    <property type="nucleotide sequence ID" value="NZ_CABVIH010000010.1"/>
</dbReference>
<gene>
    <name evidence="1" type="ORF">PS880_02340</name>
</gene>